<dbReference type="CDD" id="cd01650">
    <property type="entry name" value="RT_nLTR_like"/>
    <property type="match status" value="1"/>
</dbReference>
<evidence type="ECO:0000256" key="1">
    <source>
        <dbReference type="SAM" id="Coils"/>
    </source>
</evidence>
<dbReference type="AlphaFoldDB" id="A0A7D9HUZ8"/>
<feature type="compositionally biased region" description="Basic residues" evidence="2">
    <location>
        <begin position="295"/>
        <end position="307"/>
    </location>
</feature>
<feature type="coiled-coil region" evidence="1">
    <location>
        <begin position="202"/>
        <end position="257"/>
    </location>
</feature>
<feature type="region of interest" description="Disordered" evidence="2">
    <location>
        <begin position="260"/>
        <end position="327"/>
    </location>
</feature>
<dbReference type="OrthoDB" id="445826at2759"/>
<dbReference type="InterPro" id="IPR043502">
    <property type="entry name" value="DNA/RNA_pol_sf"/>
</dbReference>
<accession>A0A7D9HUZ8</accession>
<protein>
    <submittedName>
        <fullName evidence="3">Uncharacterized protein</fullName>
    </submittedName>
</protein>
<dbReference type="InterPro" id="IPR000477">
    <property type="entry name" value="RT_dom"/>
</dbReference>
<evidence type="ECO:0000313" key="4">
    <source>
        <dbReference type="Proteomes" id="UP001152795"/>
    </source>
</evidence>
<dbReference type="Proteomes" id="UP001152795">
    <property type="component" value="Unassembled WGS sequence"/>
</dbReference>
<proteinExistence type="predicted"/>
<dbReference type="PROSITE" id="PS50878">
    <property type="entry name" value="RT_POL"/>
    <property type="match status" value="1"/>
</dbReference>
<name>A0A7D9HUZ8_PARCT</name>
<comment type="caution">
    <text evidence="3">The sequence shown here is derived from an EMBL/GenBank/DDBJ whole genome shotgun (WGS) entry which is preliminary data.</text>
</comment>
<feature type="region of interest" description="Disordered" evidence="2">
    <location>
        <begin position="136"/>
        <end position="159"/>
    </location>
</feature>
<dbReference type="SUPFAM" id="SSF56672">
    <property type="entry name" value="DNA/RNA polymerases"/>
    <property type="match status" value="1"/>
</dbReference>
<keyword evidence="1" id="KW-0175">Coiled coil</keyword>
<gene>
    <name evidence="3" type="ORF">PACLA_8A074881</name>
</gene>
<keyword evidence="4" id="KW-1185">Reference proteome</keyword>
<sequence>MAVCVENFSSFENSLDSTSELLSGIVDSNPDHTNNTGFLEVSQRGSLKWKGTFEGLKDFVESNQISTAKWTSPGGGTKLCETVNLAIRWYSTTGSITLKGERASDVKNKLISIAENEKEASQKSIQRAITHNLHTSSIDLTTPPPMGRNEESVHSSGQSINSPFDEFKDTMESFVISTSTKFDALTSEIANLKQLIPPDQCIASLQAEIVNLKTENNDLRERNTNISYIMSDLRTKIKDVENEKRSLITALKLLQADSNSDLEKRCQDESGLGDETIQANPPSSDQPPNQPANKEKRRKKRKSKKSKPNVPDLTADHSTDVAAAPSEVAVSATSETATSATSEATVGSKLAQKIPYIGNGGTHLDYLPSQSNDNFRLNTTSPSVVGTLLSKPCKSKATGLDKISARLLCDCSDLIADSICAIFNCSINFGTFPNEWKCSNVIPLFTKGECRDLNNYRPISIIPVVAKVFERIIYDQVYAYLMDNNLLSNCQSGFRTLHSTVTALLEASNNWSYNIDRGNVNAVVFLDLKKAFDTVDHAILLSKLSAYGFGGSTGNWFRSYLNDRNQKCYVNGHLSSQRVLPCGIPQGTILGPLLFLIYINDLPNCLTHYVCTLMTLI</sequence>
<dbReference type="PANTHER" id="PTHR19446">
    <property type="entry name" value="REVERSE TRANSCRIPTASES"/>
    <property type="match status" value="1"/>
</dbReference>
<dbReference type="EMBL" id="CACRXK020002357">
    <property type="protein sequence ID" value="CAB3993928.1"/>
    <property type="molecule type" value="Genomic_DNA"/>
</dbReference>
<reference evidence="3" key="1">
    <citation type="submission" date="2020-04" db="EMBL/GenBank/DDBJ databases">
        <authorList>
            <person name="Alioto T."/>
            <person name="Alioto T."/>
            <person name="Gomez Garrido J."/>
        </authorList>
    </citation>
    <scope>NUCLEOTIDE SEQUENCE</scope>
    <source>
        <strain evidence="3">A484AB</strain>
    </source>
</reference>
<evidence type="ECO:0000313" key="3">
    <source>
        <dbReference type="EMBL" id="CAB3993928.1"/>
    </source>
</evidence>
<organism evidence="3 4">
    <name type="scientific">Paramuricea clavata</name>
    <name type="common">Red gorgonian</name>
    <name type="synonym">Violescent sea-whip</name>
    <dbReference type="NCBI Taxonomy" id="317549"/>
    <lineage>
        <taxon>Eukaryota</taxon>
        <taxon>Metazoa</taxon>
        <taxon>Cnidaria</taxon>
        <taxon>Anthozoa</taxon>
        <taxon>Octocorallia</taxon>
        <taxon>Malacalcyonacea</taxon>
        <taxon>Plexauridae</taxon>
        <taxon>Paramuricea</taxon>
    </lineage>
</organism>
<dbReference type="Pfam" id="PF00078">
    <property type="entry name" value="RVT_1"/>
    <property type="match status" value="1"/>
</dbReference>
<evidence type="ECO:0000256" key="2">
    <source>
        <dbReference type="SAM" id="MobiDB-lite"/>
    </source>
</evidence>